<dbReference type="OrthoDB" id="9802241at2"/>
<organism evidence="4 5">
    <name type="scientific">Aureliella helgolandensis</name>
    <dbReference type="NCBI Taxonomy" id="2527968"/>
    <lineage>
        <taxon>Bacteria</taxon>
        <taxon>Pseudomonadati</taxon>
        <taxon>Planctomycetota</taxon>
        <taxon>Planctomycetia</taxon>
        <taxon>Pirellulales</taxon>
        <taxon>Pirellulaceae</taxon>
        <taxon>Aureliella</taxon>
    </lineage>
</organism>
<evidence type="ECO:0000313" key="4">
    <source>
        <dbReference type="EMBL" id="QDV23620.1"/>
    </source>
</evidence>
<name>A0A518G4Z1_9BACT</name>
<dbReference type="InterPro" id="IPR009006">
    <property type="entry name" value="Ala_racemase/Decarboxylase_C"/>
</dbReference>
<protein>
    <submittedName>
        <fullName evidence="4">Diaminopimelate decarboxylase</fullName>
        <ecNumber evidence="4">4.1.1.20</ecNumber>
    </submittedName>
</protein>
<dbReference type="KEGG" id="ahel:Q31a_19230"/>
<feature type="domain" description="Orn/DAP/Arg decarboxylase 2 N-terminal" evidence="3">
    <location>
        <begin position="49"/>
        <end position="241"/>
    </location>
</feature>
<dbReference type="CDD" id="cd06842">
    <property type="entry name" value="PLPDE_III_Y4yA_like"/>
    <property type="match status" value="1"/>
</dbReference>
<dbReference type="PANTHER" id="PTHR43727">
    <property type="entry name" value="DIAMINOPIMELATE DECARBOXYLASE"/>
    <property type="match status" value="1"/>
</dbReference>
<dbReference type="SUPFAM" id="SSF51419">
    <property type="entry name" value="PLP-binding barrel"/>
    <property type="match status" value="1"/>
</dbReference>
<dbReference type="Proteomes" id="UP000318017">
    <property type="component" value="Chromosome"/>
</dbReference>
<proteinExistence type="predicted"/>
<keyword evidence="2" id="KW-0663">Pyridoxal phosphate</keyword>
<keyword evidence="4" id="KW-0456">Lyase</keyword>
<reference evidence="4 5" key="1">
    <citation type="submission" date="2019-02" db="EMBL/GenBank/DDBJ databases">
        <title>Deep-cultivation of Planctomycetes and their phenomic and genomic characterization uncovers novel biology.</title>
        <authorList>
            <person name="Wiegand S."/>
            <person name="Jogler M."/>
            <person name="Boedeker C."/>
            <person name="Pinto D."/>
            <person name="Vollmers J."/>
            <person name="Rivas-Marin E."/>
            <person name="Kohn T."/>
            <person name="Peeters S.H."/>
            <person name="Heuer A."/>
            <person name="Rast P."/>
            <person name="Oberbeckmann S."/>
            <person name="Bunk B."/>
            <person name="Jeske O."/>
            <person name="Meyerdierks A."/>
            <person name="Storesund J.E."/>
            <person name="Kallscheuer N."/>
            <person name="Luecker S."/>
            <person name="Lage O.M."/>
            <person name="Pohl T."/>
            <person name="Merkel B.J."/>
            <person name="Hornburger P."/>
            <person name="Mueller R.-W."/>
            <person name="Bruemmer F."/>
            <person name="Labrenz M."/>
            <person name="Spormann A.M."/>
            <person name="Op den Camp H."/>
            <person name="Overmann J."/>
            <person name="Amann R."/>
            <person name="Jetten M.S.M."/>
            <person name="Mascher T."/>
            <person name="Medema M.H."/>
            <person name="Devos D.P."/>
            <person name="Kaster A.-K."/>
            <person name="Ovreas L."/>
            <person name="Rohde M."/>
            <person name="Galperin M.Y."/>
            <person name="Jogler C."/>
        </authorList>
    </citation>
    <scope>NUCLEOTIDE SEQUENCE [LARGE SCALE GENOMIC DNA]</scope>
    <source>
        <strain evidence="4 5">Q31a</strain>
    </source>
</reference>
<keyword evidence="5" id="KW-1185">Reference proteome</keyword>
<dbReference type="Gene3D" id="3.20.20.10">
    <property type="entry name" value="Alanine racemase"/>
    <property type="match status" value="1"/>
</dbReference>
<dbReference type="InterPro" id="IPR029066">
    <property type="entry name" value="PLP-binding_barrel"/>
</dbReference>
<evidence type="ECO:0000256" key="1">
    <source>
        <dbReference type="ARBA" id="ARBA00001933"/>
    </source>
</evidence>
<dbReference type="Pfam" id="PF02784">
    <property type="entry name" value="Orn_Arg_deC_N"/>
    <property type="match status" value="1"/>
</dbReference>
<evidence type="ECO:0000259" key="3">
    <source>
        <dbReference type="Pfam" id="PF02784"/>
    </source>
</evidence>
<dbReference type="AlphaFoldDB" id="A0A518G4Z1"/>
<accession>A0A518G4Z1</accession>
<dbReference type="SUPFAM" id="SSF50621">
    <property type="entry name" value="Alanine racemase C-terminal domain-like"/>
    <property type="match status" value="1"/>
</dbReference>
<dbReference type="EC" id="4.1.1.20" evidence="4"/>
<gene>
    <name evidence="4" type="primary">lysA_1</name>
    <name evidence="4" type="ORF">Q31a_19230</name>
</gene>
<dbReference type="EMBL" id="CP036298">
    <property type="protein sequence ID" value="QDV23620.1"/>
    <property type="molecule type" value="Genomic_DNA"/>
</dbReference>
<dbReference type="GO" id="GO:0009089">
    <property type="term" value="P:lysine biosynthetic process via diaminopimelate"/>
    <property type="evidence" value="ECO:0007669"/>
    <property type="project" value="TreeGrafter"/>
</dbReference>
<dbReference type="PANTHER" id="PTHR43727:SF2">
    <property type="entry name" value="GROUP IV DECARBOXYLASE"/>
    <property type="match status" value="1"/>
</dbReference>
<evidence type="ECO:0000256" key="2">
    <source>
        <dbReference type="ARBA" id="ARBA00022898"/>
    </source>
</evidence>
<evidence type="ECO:0000313" key="5">
    <source>
        <dbReference type="Proteomes" id="UP000318017"/>
    </source>
</evidence>
<dbReference type="PROSITE" id="PS00879">
    <property type="entry name" value="ODR_DC_2_2"/>
    <property type="match status" value="1"/>
</dbReference>
<comment type="cofactor">
    <cofactor evidence="1">
        <name>pyridoxal 5'-phosphate</name>
        <dbReference type="ChEBI" id="CHEBI:597326"/>
    </cofactor>
</comment>
<dbReference type="InterPro" id="IPR022657">
    <property type="entry name" value="De-COase2_CS"/>
</dbReference>
<dbReference type="GO" id="GO:0008836">
    <property type="term" value="F:diaminopimelate decarboxylase activity"/>
    <property type="evidence" value="ECO:0007669"/>
    <property type="project" value="UniProtKB-EC"/>
</dbReference>
<dbReference type="InterPro" id="IPR042152">
    <property type="entry name" value="Y4yA-like"/>
</dbReference>
<dbReference type="Gene3D" id="2.40.37.10">
    <property type="entry name" value="Lyase, Ornithine Decarboxylase, Chain A, domain 1"/>
    <property type="match status" value="1"/>
</dbReference>
<sequence>MTDAITVDGGRRLHAAVREFGSPVNLLHSESMSRNIAELNAVAERRQVSFRTFFARKANKCLTFVDAAAQADAGVDVASEEELQQVLDRGIAGQRIICTAAIKTDLLIAKCMQHSVTLAIDNDDEVASVTRLAAGCANQTISLAIRVSGFRNDGQKLHSRFGFDIDDVLPLIDSRWPETLKRAARVSGLHFHLDGYCAKQRISAIQQTLPLIEKLRERGHELQFLDIGGGFPISYLDDEQQWFAFWEQLRQSLLGEDSAAITYRSHGLGLQNIEGYIQGKPHVYPFYQSPTRADWFAGILDAEFDDREDIAAAIRHRKLELRSEPGRSLLDGCGMTVARVEFRKRHHSGDWFIGLAMNRTQCRTSSDDFLVDPIVVPVDREPSSLPSDAIEGYLVGAYCTESEQLSLRKMRFRHGISVGDLVIFPNTAGYLMHFLESRSHQFPLARNLIVQSGGSPPFCVDAIDRGN</sequence>
<dbReference type="InterPro" id="IPR022644">
    <property type="entry name" value="De-COase2_N"/>
</dbReference>